<keyword evidence="9" id="KW-1185">Reference proteome</keyword>
<dbReference type="PROSITE" id="PS50110">
    <property type="entry name" value="RESPONSE_REGULATORY"/>
    <property type="match status" value="1"/>
</dbReference>
<accession>A0A8A4ZHQ0</accession>
<dbReference type="KEGG" id="psic:J4E96_05845"/>
<evidence type="ECO:0000256" key="3">
    <source>
        <dbReference type="ARBA" id="ARBA00023125"/>
    </source>
</evidence>
<organism evidence="8 9">
    <name type="scientific">Pengzhenrongella sicca</name>
    <dbReference type="NCBI Taxonomy" id="2819238"/>
    <lineage>
        <taxon>Bacteria</taxon>
        <taxon>Bacillati</taxon>
        <taxon>Actinomycetota</taxon>
        <taxon>Actinomycetes</taxon>
        <taxon>Micrococcales</taxon>
        <taxon>Pengzhenrongella</taxon>
    </lineage>
</organism>
<evidence type="ECO:0000313" key="9">
    <source>
        <dbReference type="Proteomes" id="UP000663937"/>
    </source>
</evidence>
<keyword evidence="2" id="KW-0805">Transcription regulation</keyword>
<feature type="modified residue" description="4-aspartylphosphate" evidence="5">
    <location>
        <position position="55"/>
    </location>
</feature>
<evidence type="ECO:0000256" key="4">
    <source>
        <dbReference type="ARBA" id="ARBA00023163"/>
    </source>
</evidence>
<dbReference type="GO" id="GO:0003677">
    <property type="term" value="F:DNA binding"/>
    <property type="evidence" value="ECO:0007669"/>
    <property type="project" value="UniProtKB-KW"/>
</dbReference>
<dbReference type="InterPro" id="IPR011006">
    <property type="entry name" value="CheY-like_superfamily"/>
</dbReference>
<dbReference type="SMART" id="SM00421">
    <property type="entry name" value="HTH_LUXR"/>
    <property type="match status" value="1"/>
</dbReference>
<dbReference type="InterPro" id="IPR058245">
    <property type="entry name" value="NreC/VraR/RcsB-like_REC"/>
</dbReference>
<dbReference type="Pfam" id="PF00196">
    <property type="entry name" value="GerE"/>
    <property type="match status" value="1"/>
</dbReference>
<dbReference type="PROSITE" id="PS00622">
    <property type="entry name" value="HTH_LUXR_1"/>
    <property type="match status" value="1"/>
</dbReference>
<sequence>MTIRVVLADDHDLFRSGLRAAVDTQADLECVADVGDGRAAIDAVVRLQPDVAVLDIRMPLMDGLEAAETLLADGAATRIILLTTYDDESHLYRALQAGVSGFCLKGMPAEEVLGAIRIAARGDALIDPSVTRRLARRFAAGLDVSNRRGSTSTAPPRLETLTAREHEVLLQMGQGLSNAEIARACFIGEETVKTHVSRVLAKLNLRDRVQAVVLVHEHGLNADTR</sequence>
<evidence type="ECO:0000259" key="6">
    <source>
        <dbReference type="PROSITE" id="PS50043"/>
    </source>
</evidence>
<dbReference type="GO" id="GO:0006355">
    <property type="term" value="P:regulation of DNA-templated transcription"/>
    <property type="evidence" value="ECO:0007669"/>
    <property type="project" value="InterPro"/>
</dbReference>
<reference evidence="8" key="1">
    <citation type="submission" date="2021-03" db="EMBL/GenBank/DDBJ databases">
        <title>Pengzhenrongella sicca gen. nov., sp. nov., a new member of suborder Micrococcineae isolated from High-Arctic tundra soil.</title>
        <authorList>
            <person name="Peng F."/>
        </authorList>
    </citation>
    <scope>NUCLEOTIDE SEQUENCE</scope>
    <source>
        <strain evidence="8">LRZ-2</strain>
    </source>
</reference>
<evidence type="ECO:0000313" key="8">
    <source>
        <dbReference type="EMBL" id="QTE30499.1"/>
    </source>
</evidence>
<dbReference type="Pfam" id="PF00072">
    <property type="entry name" value="Response_reg"/>
    <property type="match status" value="1"/>
</dbReference>
<evidence type="ECO:0000256" key="2">
    <source>
        <dbReference type="ARBA" id="ARBA00023015"/>
    </source>
</evidence>
<dbReference type="SMART" id="SM00448">
    <property type="entry name" value="REC"/>
    <property type="match status" value="1"/>
</dbReference>
<feature type="domain" description="HTH luxR-type" evidence="6">
    <location>
        <begin position="154"/>
        <end position="219"/>
    </location>
</feature>
<dbReference type="CDD" id="cd06170">
    <property type="entry name" value="LuxR_C_like"/>
    <property type="match status" value="1"/>
</dbReference>
<dbReference type="RefSeq" id="WP_227424837.1">
    <property type="nucleotide sequence ID" value="NZ_CP071868.1"/>
</dbReference>
<dbReference type="GO" id="GO:0000160">
    <property type="term" value="P:phosphorelay signal transduction system"/>
    <property type="evidence" value="ECO:0007669"/>
    <property type="project" value="InterPro"/>
</dbReference>
<gene>
    <name evidence="8" type="ORF">J4E96_05845</name>
</gene>
<dbReference type="SUPFAM" id="SSF52172">
    <property type="entry name" value="CheY-like"/>
    <property type="match status" value="1"/>
</dbReference>
<evidence type="ECO:0000256" key="1">
    <source>
        <dbReference type="ARBA" id="ARBA00022553"/>
    </source>
</evidence>
<dbReference type="PANTHER" id="PTHR43214">
    <property type="entry name" value="TWO-COMPONENT RESPONSE REGULATOR"/>
    <property type="match status" value="1"/>
</dbReference>
<proteinExistence type="predicted"/>
<protein>
    <submittedName>
        <fullName evidence="8">Response regulator transcription factor</fullName>
    </submittedName>
</protein>
<dbReference type="EMBL" id="CP071868">
    <property type="protein sequence ID" value="QTE30499.1"/>
    <property type="molecule type" value="Genomic_DNA"/>
</dbReference>
<dbReference type="InterPro" id="IPR039420">
    <property type="entry name" value="WalR-like"/>
</dbReference>
<keyword evidence="4" id="KW-0804">Transcription</keyword>
<dbReference type="Proteomes" id="UP000663937">
    <property type="component" value="Chromosome"/>
</dbReference>
<dbReference type="InterPro" id="IPR001789">
    <property type="entry name" value="Sig_transdc_resp-reg_receiver"/>
</dbReference>
<dbReference type="PANTHER" id="PTHR43214:SF24">
    <property type="entry name" value="TRANSCRIPTIONAL REGULATORY PROTEIN NARL-RELATED"/>
    <property type="match status" value="1"/>
</dbReference>
<evidence type="ECO:0000256" key="5">
    <source>
        <dbReference type="PROSITE-ProRule" id="PRU00169"/>
    </source>
</evidence>
<dbReference type="SUPFAM" id="SSF46894">
    <property type="entry name" value="C-terminal effector domain of the bipartite response regulators"/>
    <property type="match status" value="1"/>
</dbReference>
<name>A0A8A4ZHQ0_9MICO</name>
<keyword evidence="1 5" id="KW-0597">Phosphoprotein</keyword>
<dbReference type="CDD" id="cd17535">
    <property type="entry name" value="REC_NarL-like"/>
    <property type="match status" value="1"/>
</dbReference>
<dbReference type="AlphaFoldDB" id="A0A8A4ZHQ0"/>
<dbReference type="PROSITE" id="PS50043">
    <property type="entry name" value="HTH_LUXR_2"/>
    <property type="match status" value="1"/>
</dbReference>
<dbReference type="PRINTS" id="PR00038">
    <property type="entry name" value="HTHLUXR"/>
</dbReference>
<dbReference type="InterPro" id="IPR016032">
    <property type="entry name" value="Sig_transdc_resp-reg_C-effctor"/>
</dbReference>
<feature type="domain" description="Response regulatory" evidence="7">
    <location>
        <begin position="4"/>
        <end position="120"/>
    </location>
</feature>
<keyword evidence="3" id="KW-0238">DNA-binding</keyword>
<dbReference type="Gene3D" id="3.40.50.2300">
    <property type="match status" value="1"/>
</dbReference>
<dbReference type="InterPro" id="IPR000792">
    <property type="entry name" value="Tscrpt_reg_LuxR_C"/>
</dbReference>
<evidence type="ECO:0000259" key="7">
    <source>
        <dbReference type="PROSITE" id="PS50110"/>
    </source>
</evidence>